<dbReference type="RefSeq" id="WP_012500223.1">
    <property type="nucleotide sequence ID" value="NC_011026.1"/>
</dbReference>
<dbReference type="PROSITE" id="PS50977">
    <property type="entry name" value="HTH_TETR_2"/>
    <property type="match status" value="1"/>
</dbReference>
<dbReference type="PANTHER" id="PTHR43479">
    <property type="entry name" value="ACREF/ENVCD OPERON REPRESSOR-RELATED"/>
    <property type="match status" value="1"/>
</dbReference>
<dbReference type="Pfam" id="PF00440">
    <property type="entry name" value="TetR_N"/>
    <property type="match status" value="1"/>
</dbReference>
<feature type="DNA-binding region" description="H-T-H motif" evidence="2">
    <location>
        <begin position="35"/>
        <end position="54"/>
    </location>
</feature>
<evidence type="ECO:0000313" key="5">
    <source>
        <dbReference type="Proteomes" id="UP000001208"/>
    </source>
</evidence>
<dbReference type="InterPro" id="IPR050624">
    <property type="entry name" value="HTH-type_Tx_Regulator"/>
</dbReference>
<dbReference type="SUPFAM" id="SSF46689">
    <property type="entry name" value="Homeodomain-like"/>
    <property type="match status" value="1"/>
</dbReference>
<evidence type="ECO:0000256" key="1">
    <source>
        <dbReference type="ARBA" id="ARBA00023125"/>
    </source>
</evidence>
<feature type="domain" description="HTH tetR-type" evidence="3">
    <location>
        <begin position="12"/>
        <end position="72"/>
    </location>
</feature>
<dbReference type="InterPro" id="IPR009057">
    <property type="entry name" value="Homeodomain-like_sf"/>
</dbReference>
<dbReference type="OrthoDB" id="594604at2"/>
<dbReference type="EMBL" id="CP001100">
    <property type="protein sequence ID" value="ACF14139.1"/>
    <property type="molecule type" value="Genomic_DNA"/>
</dbReference>
<dbReference type="STRING" id="517418.Ctha_1681"/>
<dbReference type="SUPFAM" id="SSF48498">
    <property type="entry name" value="Tetracyclin repressor-like, C-terminal domain"/>
    <property type="match status" value="1"/>
</dbReference>
<dbReference type="eggNOG" id="COG1309">
    <property type="taxonomic scope" value="Bacteria"/>
</dbReference>
<dbReference type="GO" id="GO:0003677">
    <property type="term" value="F:DNA binding"/>
    <property type="evidence" value="ECO:0007669"/>
    <property type="project" value="UniProtKB-UniRule"/>
</dbReference>
<sequence length="192" mass="22764">MGYIERKKRERERVRQSILDAALNIAIAEGWNSVTIRKISDAIEYTPPVIYEHFKNKDALLNEMVLVGFRMLHESFNTTRKNESDPRKILMTHSLNHWDFAVQHKELYQLMFSHERKRPSEELAEMVRELQDFFQELSTDGTKADELMFNWMCLQQGYIFFHILQMEPPSELSSIPPKKLFENAIVRFLKGI</sequence>
<dbReference type="Proteomes" id="UP000001208">
    <property type="component" value="Chromosome"/>
</dbReference>
<evidence type="ECO:0000256" key="2">
    <source>
        <dbReference type="PROSITE-ProRule" id="PRU00335"/>
    </source>
</evidence>
<accession>B3QT40</accession>
<keyword evidence="1 2" id="KW-0238">DNA-binding</keyword>
<dbReference type="KEGG" id="cts:Ctha_1681"/>
<dbReference type="PANTHER" id="PTHR43479:SF11">
    <property type="entry name" value="ACREF_ENVCD OPERON REPRESSOR-RELATED"/>
    <property type="match status" value="1"/>
</dbReference>
<dbReference type="Gene3D" id="1.10.357.10">
    <property type="entry name" value="Tetracycline Repressor, domain 2"/>
    <property type="match status" value="1"/>
</dbReference>
<dbReference type="InterPro" id="IPR036271">
    <property type="entry name" value="Tet_transcr_reg_TetR-rel_C_sf"/>
</dbReference>
<keyword evidence="5" id="KW-1185">Reference proteome</keyword>
<dbReference type="PRINTS" id="PR00455">
    <property type="entry name" value="HTHTETR"/>
</dbReference>
<name>B3QT40_CHLT3</name>
<evidence type="ECO:0000259" key="3">
    <source>
        <dbReference type="PROSITE" id="PS50977"/>
    </source>
</evidence>
<gene>
    <name evidence="4" type="ordered locus">Ctha_1681</name>
</gene>
<proteinExistence type="predicted"/>
<dbReference type="AlphaFoldDB" id="B3QT40"/>
<organism evidence="4 5">
    <name type="scientific">Chloroherpeton thalassium (strain ATCC 35110 / GB-78)</name>
    <dbReference type="NCBI Taxonomy" id="517418"/>
    <lineage>
        <taxon>Bacteria</taxon>
        <taxon>Pseudomonadati</taxon>
        <taxon>Chlorobiota</taxon>
        <taxon>Chlorobiia</taxon>
        <taxon>Chlorobiales</taxon>
        <taxon>Chloroherpetonaceae</taxon>
        <taxon>Chloroherpeton</taxon>
    </lineage>
</organism>
<protein>
    <submittedName>
        <fullName evidence="4">Transcriptional regulator, TetR family</fullName>
    </submittedName>
</protein>
<evidence type="ECO:0000313" key="4">
    <source>
        <dbReference type="EMBL" id="ACF14139.1"/>
    </source>
</evidence>
<dbReference type="HOGENOM" id="CLU_069356_40_3_10"/>
<dbReference type="InterPro" id="IPR001647">
    <property type="entry name" value="HTH_TetR"/>
</dbReference>
<reference evidence="4 5" key="1">
    <citation type="submission" date="2008-06" db="EMBL/GenBank/DDBJ databases">
        <title>Complete sequence of Chloroherpeton thalassium ATCC 35110.</title>
        <authorList>
            <consortium name="US DOE Joint Genome Institute"/>
            <person name="Lucas S."/>
            <person name="Copeland A."/>
            <person name="Lapidus A."/>
            <person name="Glavina del Rio T."/>
            <person name="Dalin E."/>
            <person name="Tice H."/>
            <person name="Bruce D."/>
            <person name="Goodwin L."/>
            <person name="Pitluck S."/>
            <person name="Schmutz J."/>
            <person name="Larimer F."/>
            <person name="Land M."/>
            <person name="Hauser L."/>
            <person name="Kyrpides N."/>
            <person name="Mikhailova N."/>
            <person name="Liu Z."/>
            <person name="Li T."/>
            <person name="Zhao F."/>
            <person name="Overmann J."/>
            <person name="Bryant D.A."/>
            <person name="Richardson P."/>
        </authorList>
    </citation>
    <scope>NUCLEOTIDE SEQUENCE [LARGE SCALE GENOMIC DNA]</scope>
    <source>
        <strain evidence="5">ATCC 35110 / GB-78</strain>
    </source>
</reference>